<dbReference type="GO" id="GO:0003847">
    <property type="term" value="F:1-alkyl-2-acetylglycerophosphocholine esterase activity"/>
    <property type="evidence" value="ECO:0007669"/>
    <property type="project" value="TreeGrafter"/>
</dbReference>
<keyword evidence="2" id="KW-0442">Lipid degradation</keyword>
<evidence type="ECO:0000256" key="3">
    <source>
        <dbReference type="ARBA" id="ARBA00023098"/>
    </source>
</evidence>
<dbReference type="PANTHER" id="PTHR10272:SF0">
    <property type="entry name" value="PLATELET-ACTIVATING FACTOR ACETYLHYDROLASE"/>
    <property type="match status" value="1"/>
</dbReference>
<dbReference type="InterPro" id="IPR041127">
    <property type="entry name" value="PET_hydrolase/cutinase-like"/>
</dbReference>
<protein>
    <submittedName>
        <fullName evidence="6">Putative dienelactone hydrolase</fullName>
    </submittedName>
</protein>
<evidence type="ECO:0000256" key="2">
    <source>
        <dbReference type="ARBA" id="ARBA00022963"/>
    </source>
</evidence>
<organism evidence="6 7">
    <name type="scientific">Jannaschia seosinensis</name>
    <dbReference type="NCBI Taxonomy" id="313367"/>
    <lineage>
        <taxon>Bacteria</taxon>
        <taxon>Pseudomonadati</taxon>
        <taxon>Pseudomonadota</taxon>
        <taxon>Alphaproteobacteria</taxon>
        <taxon>Rhodobacterales</taxon>
        <taxon>Roseobacteraceae</taxon>
        <taxon>Jannaschia</taxon>
    </lineage>
</organism>
<evidence type="ECO:0000256" key="1">
    <source>
        <dbReference type="ARBA" id="ARBA00022801"/>
    </source>
</evidence>
<dbReference type="GO" id="GO:0016042">
    <property type="term" value="P:lipid catabolic process"/>
    <property type="evidence" value="ECO:0007669"/>
    <property type="project" value="UniProtKB-KW"/>
</dbReference>
<keyword evidence="4" id="KW-0732">Signal</keyword>
<accession>A0A0M7B620</accession>
<feature type="chain" id="PRO_5005810118" evidence="4">
    <location>
        <begin position="20"/>
        <end position="427"/>
    </location>
</feature>
<dbReference type="RefSeq" id="WP_055661926.1">
    <property type="nucleotide sequence ID" value="NZ_CYPR01000010.1"/>
</dbReference>
<dbReference type="SUPFAM" id="SSF53474">
    <property type="entry name" value="alpha/beta-Hydrolases"/>
    <property type="match status" value="1"/>
</dbReference>
<sequence length="427" mass="46381">MKHLAPAFAGLLLAMPAMAQNPIDQIRPDAPELAPYGENAIGVRTLTFTHEDQIDVPAATEEGDLPTTDRELTVEIWYPAAAGVEPGGTYTTVLRDGQTPTTLTGRAARDAAPAEGHFPLVILSHGYPGNRFLLSHLGENLASKGYVAASIDHPDSTYSDLGAFTSTLVNRPVDQGFVLDSLAELDDDLGAIIDASRTGVVGYSMGGYGALIFGGAGVTEAVERIERYTPPQNLLRRNVVGTETHDALLDDRVDAIVAIGPWGRNRDFWDADALAEFREPLLLVAGSSDNVSEYGAIRQIFNETTGVDRHLLTFENAGHNAAAPMPAPKESWEPSPSLDFVPFEHYADPVWDTTRMNNILAHFTTAFFDLHLKGETERSRYLDLVDQASDGVWSMGEDGDPTEEHSYWTGFSEGTARGLRLEFQPAQ</sequence>
<dbReference type="Pfam" id="PF12740">
    <property type="entry name" value="PETase"/>
    <property type="match status" value="1"/>
</dbReference>
<proteinExistence type="predicted"/>
<dbReference type="AlphaFoldDB" id="A0A0M7B620"/>
<evidence type="ECO:0000313" key="7">
    <source>
        <dbReference type="Proteomes" id="UP000049455"/>
    </source>
</evidence>
<keyword evidence="3" id="KW-0443">Lipid metabolism</keyword>
<dbReference type="Gene3D" id="3.40.50.1820">
    <property type="entry name" value="alpha/beta hydrolase"/>
    <property type="match status" value="1"/>
</dbReference>
<evidence type="ECO:0000256" key="4">
    <source>
        <dbReference type="SAM" id="SignalP"/>
    </source>
</evidence>
<gene>
    <name evidence="6" type="ORF">JSE7799_00191</name>
</gene>
<reference evidence="6 7" key="1">
    <citation type="submission" date="2015-09" db="EMBL/GenBank/DDBJ databases">
        <authorList>
            <person name="Jackson K.R."/>
            <person name="Lunt B.L."/>
            <person name="Fisher J.N.B."/>
            <person name="Gardner A.V."/>
            <person name="Bailey M.E."/>
            <person name="Deus L.M."/>
            <person name="Earl A.S."/>
            <person name="Gibby P.D."/>
            <person name="Hartmann K.A."/>
            <person name="Liu J.E."/>
            <person name="Manci A.M."/>
            <person name="Nielsen D.A."/>
            <person name="Solomon M.B."/>
            <person name="Breakwell D.P."/>
            <person name="Burnett S.H."/>
            <person name="Grose J.H."/>
        </authorList>
    </citation>
    <scope>NUCLEOTIDE SEQUENCE [LARGE SCALE GENOMIC DNA]</scope>
    <source>
        <strain evidence="6 7">CECT 7799</strain>
    </source>
</reference>
<keyword evidence="1 6" id="KW-0378">Hydrolase</keyword>
<dbReference type="Proteomes" id="UP000049455">
    <property type="component" value="Unassembled WGS sequence"/>
</dbReference>
<feature type="signal peptide" evidence="4">
    <location>
        <begin position="1"/>
        <end position="19"/>
    </location>
</feature>
<name>A0A0M7B620_9RHOB</name>
<evidence type="ECO:0000313" key="6">
    <source>
        <dbReference type="EMBL" id="CUH11724.1"/>
    </source>
</evidence>
<dbReference type="OrthoDB" id="9814760at2"/>
<keyword evidence="7" id="KW-1185">Reference proteome</keyword>
<evidence type="ECO:0000259" key="5">
    <source>
        <dbReference type="Pfam" id="PF12740"/>
    </source>
</evidence>
<dbReference type="PANTHER" id="PTHR10272">
    <property type="entry name" value="PLATELET-ACTIVATING FACTOR ACETYLHYDROLASE"/>
    <property type="match status" value="1"/>
</dbReference>
<dbReference type="InterPro" id="IPR029058">
    <property type="entry name" value="AB_hydrolase_fold"/>
</dbReference>
<dbReference type="EMBL" id="CYPR01000010">
    <property type="protein sequence ID" value="CUH11724.1"/>
    <property type="molecule type" value="Genomic_DNA"/>
</dbReference>
<dbReference type="STRING" id="313367.JSE7799_00191"/>
<feature type="domain" description="PET hydrolase/cutinase-like" evidence="5">
    <location>
        <begin position="115"/>
        <end position="212"/>
    </location>
</feature>